<reference evidence="2" key="1">
    <citation type="submission" date="2023-07" db="EMBL/GenBank/DDBJ databases">
        <title>30 novel species of actinomycetes from the DSMZ collection.</title>
        <authorList>
            <person name="Nouioui I."/>
        </authorList>
    </citation>
    <scope>NUCLEOTIDE SEQUENCE [LARGE SCALE GENOMIC DNA]</scope>
    <source>
        <strain evidence="2">DSM 41981</strain>
    </source>
</reference>
<dbReference type="SUPFAM" id="SSF49899">
    <property type="entry name" value="Concanavalin A-like lectins/glucanases"/>
    <property type="match status" value="1"/>
</dbReference>
<accession>A0ABD5EMS4</accession>
<gene>
    <name evidence="1" type="ORF">RM877_12990</name>
</gene>
<evidence type="ECO:0000313" key="2">
    <source>
        <dbReference type="Proteomes" id="UP001183535"/>
    </source>
</evidence>
<proteinExistence type="predicted"/>
<dbReference type="InterPro" id="IPR013320">
    <property type="entry name" value="ConA-like_dom_sf"/>
</dbReference>
<comment type="caution">
    <text evidence="1">The sequence shown here is derived from an EMBL/GenBank/DDBJ whole genome shotgun (WGS) entry which is preliminary data.</text>
</comment>
<dbReference type="AlphaFoldDB" id="A0ABD5EMS4"/>
<dbReference type="EMBL" id="JAVRES010000004">
    <property type="protein sequence ID" value="MDT0435600.1"/>
    <property type="molecule type" value="Genomic_DNA"/>
</dbReference>
<dbReference type="Gene3D" id="2.60.120.260">
    <property type="entry name" value="Galactose-binding domain-like"/>
    <property type="match status" value="1"/>
</dbReference>
<dbReference type="RefSeq" id="WP_093824317.1">
    <property type="nucleotide sequence ID" value="NZ_JAVRES010000004.1"/>
</dbReference>
<protein>
    <submittedName>
        <fullName evidence="1">Uncharacterized protein</fullName>
    </submittedName>
</protein>
<dbReference type="Proteomes" id="UP001183535">
    <property type="component" value="Unassembled WGS sequence"/>
</dbReference>
<evidence type="ECO:0000313" key="1">
    <source>
        <dbReference type="EMBL" id="MDT0435600.1"/>
    </source>
</evidence>
<keyword evidence="2" id="KW-1185">Reference proteome</keyword>
<name>A0ABD5EMS4_9ACTN</name>
<sequence length="1137" mass="119170">MPKLAALQDFFGAPALGPTWSASTSAPDVSLDQVLDRVQIACTTSYPQLGAAGPWDATSSAVYARVVPPPVGNGGTQLLMRLSLDASNRATLIYSGGSLSAAVLNAGVTTTVSVGTYNPFLHAWWRIREQAGNFLFDTSPDGWSWTPGATIPHSWPAGAVQAVWLCGYSGTEAAGMYAYVDQVGTTVTAPAEINLNFPRIEDGWGPLWDSNGGTVPLDRYVDISERVRNGVTVGRGRQYETDQVRAAEVQLELANDDGRLEPTNTAGPWYGSINPYQPYRRRAQWPPSRNLLDQVMATGGDLGGFSGVIVTAATGIFSSTDTAATFVTTASAWQGSTVMQFAVPASAPAQSRICYAPRPPVVPGRTYTVSLRVRNITQSSSLSVAAALGWYTTAGGLTPSTTSYGTTAVLAGSASAGWTTLVVTATAPAGAAGFFSGVATAATAAAACAVQVDGWQLEAGAQATTWQVPGIWYPVYAGWTERWPAQWGQDGTYGRVSPSAVDSLALLSQQTLADPLTQEINSLSPRFVYKFDDPSGSSSVADWTGNYPAASIAAGKYGPGVVTLGAEITATDTVNGIYTGSTGTVANFNNGSPGVALTAPASFVKLSSAGIMGPADPSQWSRLMAFRYTGPTPTSGAFLWSSMDGQRSGGNPSGAHIYLYLDSNGVPRLWIQGPSGASNVVPFGGSANCVDGNWHLLWFGYNQNTQQMFASLDGATASYFGGIAVNRTPTGLISDNVGGFVDVTVGNGTANNYKGDISFIVEFPTIPISSAQITGMYSAWKAAASGESTTARYRRILRYAGYTGPTSLQTGLTTSMGPAATDGQDAVSALEAVVATEGGAHYIARDGTITFKSRSDRYNAFAPLYVFGEREDLGELPYESCETDFDPTHLANAAEVTQESTGQLFYDTDAPSTKAFFKRPITRTINSTNADECQDAASYLISRYRRPATRVSSLVLHPSANPALWPVCLGLELGTRARAVRRPPGVPPVTVEMFVENLEWAWGDDLEAKLTLQGSPADLSPYGIIAAWHTTLATSPAAGVTTVTVRAGQDNTNVLAAQIAPGQQLVLGQGTANQETVTVSAVGNTASGWTTGTLTLTAATTKSHASGDVVCEPLPAGTTDSTTWDSVAGFDAICFAY</sequence>
<organism evidence="1 2">
    <name type="scientific">Streptomyces doudnae</name>
    <dbReference type="NCBI Taxonomy" id="3075536"/>
    <lineage>
        <taxon>Bacteria</taxon>
        <taxon>Bacillati</taxon>
        <taxon>Actinomycetota</taxon>
        <taxon>Actinomycetes</taxon>
        <taxon>Kitasatosporales</taxon>
        <taxon>Streptomycetaceae</taxon>
        <taxon>Streptomyces</taxon>
    </lineage>
</organism>